<keyword evidence="3 5" id="KW-1133">Transmembrane helix</keyword>
<protein>
    <recommendedName>
        <fullName evidence="6">Peptidase S54 rhomboid domain-containing protein</fullName>
    </recommendedName>
</protein>
<dbReference type="PANTHER" id="PTHR43066:SF5">
    <property type="entry name" value="RHOMBOID-LIKE PROTEIN 11, CHLOROPLASTIC-RELATED"/>
    <property type="match status" value="1"/>
</dbReference>
<dbReference type="Gene3D" id="1.20.1540.10">
    <property type="entry name" value="Rhomboid-like"/>
    <property type="match status" value="1"/>
</dbReference>
<reference evidence="8" key="1">
    <citation type="journal article" date="2019" name="Int. J. Syst. Evol. Microbiol.">
        <title>The Global Catalogue of Microorganisms (GCM) 10K type strain sequencing project: providing services to taxonomists for standard genome sequencing and annotation.</title>
        <authorList>
            <consortium name="The Broad Institute Genomics Platform"/>
            <consortium name="The Broad Institute Genome Sequencing Center for Infectious Disease"/>
            <person name="Wu L."/>
            <person name="Ma J."/>
        </authorList>
    </citation>
    <scope>NUCLEOTIDE SEQUENCE [LARGE SCALE GENOMIC DNA]</scope>
    <source>
        <strain evidence="8">JCM 17808</strain>
    </source>
</reference>
<sequence>MPVDPTLRRFWDTGRMSPLQPSSPPASAPTAELGRTLTRFVHPLALLALMWVIRAADFVLPGTFNTYGIRSWDVTSAFGLVLAPLLHSGWGHLIANSVPLLVLGLLVAAEGARRFWLVTALIALVGGVGTWLVNLPGTVTVGASVLVFGYFGYLLVRAFVVRSMAHRIGYAVVAVVVVMVFGASMLTGVLPLYPGISWQAHLFGAVGGGLAAVWLGRGDNRRLARSRAQQARRDDPYGLRELGLE</sequence>
<evidence type="ECO:0000259" key="6">
    <source>
        <dbReference type="Pfam" id="PF01694"/>
    </source>
</evidence>
<accession>A0ABP8JMA0</accession>
<feature type="transmembrane region" description="Helical" evidence="5">
    <location>
        <begin position="89"/>
        <end position="108"/>
    </location>
</feature>
<comment type="caution">
    <text evidence="7">The sequence shown here is derived from an EMBL/GenBank/DDBJ whole genome shotgun (WGS) entry which is preliminary data.</text>
</comment>
<evidence type="ECO:0000256" key="2">
    <source>
        <dbReference type="ARBA" id="ARBA00022692"/>
    </source>
</evidence>
<evidence type="ECO:0000256" key="4">
    <source>
        <dbReference type="ARBA" id="ARBA00023136"/>
    </source>
</evidence>
<feature type="transmembrane region" description="Helical" evidence="5">
    <location>
        <begin position="44"/>
        <end position="69"/>
    </location>
</feature>
<dbReference type="PANTHER" id="PTHR43066">
    <property type="entry name" value="RHOMBOID-RELATED PROTEIN"/>
    <property type="match status" value="1"/>
</dbReference>
<name>A0ABP8JMA0_9MICO</name>
<dbReference type="InterPro" id="IPR035952">
    <property type="entry name" value="Rhomboid-like_sf"/>
</dbReference>
<feature type="transmembrane region" description="Helical" evidence="5">
    <location>
        <begin position="168"/>
        <end position="190"/>
    </location>
</feature>
<proteinExistence type="predicted"/>
<keyword evidence="4 5" id="KW-0472">Membrane</keyword>
<evidence type="ECO:0000256" key="5">
    <source>
        <dbReference type="SAM" id="Phobius"/>
    </source>
</evidence>
<feature type="domain" description="Peptidase S54 rhomboid" evidence="6">
    <location>
        <begin position="78"/>
        <end position="215"/>
    </location>
</feature>
<dbReference type="EMBL" id="BAABGL010000017">
    <property type="protein sequence ID" value="GAA4393073.1"/>
    <property type="molecule type" value="Genomic_DNA"/>
</dbReference>
<evidence type="ECO:0000313" key="8">
    <source>
        <dbReference type="Proteomes" id="UP001500642"/>
    </source>
</evidence>
<gene>
    <name evidence="7" type="ORF">GCM10023167_21730</name>
</gene>
<dbReference type="SUPFAM" id="SSF144091">
    <property type="entry name" value="Rhomboid-like"/>
    <property type="match status" value="1"/>
</dbReference>
<dbReference type="InterPro" id="IPR022764">
    <property type="entry name" value="Peptidase_S54_rhomboid_dom"/>
</dbReference>
<keyword evidence="2 5" id="KW-0812">Transmembrane</keyword>
<feature type="transmembrane region" description="Helical" evidence="5">
    <location>
        <begin position="139"/>
        <end position="156"/>
    </location>
</feature>
<keyword evidence="8" id="KW-1185">Reference proteome</keyword>
<evidence type="ECO:0000256" key="3">
    <source>
        <dbReference type="ARBA" id="ARBA00022989"/>
    </source>
</evidence>
<comment type="subcellular location">
    <subcellularLocation>
        <location evidence="1">Membrane</location>
        <topology evidence="1">Multi-pass membrane protein</topology>
    </subcellularLocation>
</comment>
<feature type="transmembrane region" description="Helical" evidence="5">
    <location>
        <begin position="115"/>
        <end position="133"/>
    </location>
</feature>
<organism evidence="7 8">
    <name type="scientific">Brevibacterium pityocampae</name>
    <dbReference type="NCBI Taxonomy" id="506594"/>
    <lineage>
        <taxon>Bacteria</taxon>
        <taxon>Bacillati</taxon>
        <taxon>Actinomycetota</taxon>
        <taxon>Actinomycetes</taxon>
        <taxon>Micrococcales</taxon>
        <taxon>Brevibacteriaceae</taxon>
        <taxon>Brevibacterium</taxon>
    </lineage>
</organism>
<evidence type="ECO:0000313" key="7">
    <source>
        <dbReference type="EMBL" id="GAA4393073.1"/>
    </source>
</evidence>
<feature type="transmembrane region" description="Helical" evidence="5">
    <location>
        <begin position="196"/>
        <end position="216"/>
    </location>
</feature>
<evidence type="ECO:0000256" key="1">
    <source>
        <dbReference type="ARBA" id="ARBA00004141"/>
    </source>
</evidence>
<dbReference type="Pfam" id="PF01694">
    <property type="entry name" value="Rhomboid"/>
    <property type="match status" value="1"/>
</dbReference>
<dbReference type="Proteomes" id="UP001500642">
    <property type="component" value="Unassembled WGS sequence"/>
</dbReference>